<keyword evidence="1" id="KW-0812">Transmembrane</keyword>
<feature type="transmembrane region" description="Helical" evidence="1">
    <location>
        <begin position="459"/>
        <end position="483"/>
    </location>
</feature>
<proteinExistence type="predicted"/>
<accession>U1QP22</accession>
<dbReference type="AlphaFoldDB" id="U1QP22"/>
<feature type="transmembrane region" description="Helical" evidence="1">
    <location>
        <begin position="314"/>
        <end position="337"/>
    </location>
</feature>
<feature type="transmembrane region" description="Helical" evidence="1">
    <location>
        <begin position="390"/>
        <end position="413"/>
    </location>
</feature>
<organism evidence="2 3">
    <name type="scientific">Actinomyces johnsonii F0510</name>
    <dbReference type="NCBI Taxonomy" id="1227262"/>
    <lineage>
        <taxon>Bacteria</taxon>
        <taxon>Bacillati</taxon>
        <taxon>Actinomycetota</taxon>
        <taxon>Actinomycetes</taxon>
        <taxon>Actinomycetales</taxon>
        <taxon>Actinomycetaceae</taxon>
        <taxon>Actinomyces</taxon>
    </lineage>
</organism>
<dbReference type="EMBL" id="AWSD01000017">
    <property type="protein sequence ID" value="ERH23434.1"/>
    <property type="molecule type" value="Genomic_DNA"/>
</dbReference>
<dbReference type="OrthoDB" id="9970463at2"/>
<dbReference type="RefSeq" id="WP_021604943.1">
    <property type="nucleotide sequence ID" value="NZ_KE951533.1"/>
</dbReference>
<keyword evidence="1" id="KW-0472">Membrane</keyword>
<comment type="caution">
    <text evidence="2">The sequence shown here is derived from an EMBL/GenBank/DDBJ whole genome shotgun (WGS) entry which is preliminary data.</text>
</comment>
<sequence>MTDFDSPPSVEELIEYSDNYWNCWLKRSRWLLRKVSQIEYIDRTTLEFVLAYDVDIARLKEVSEVPVLHYPNNQTRMLLPLDDMTDRPYMTNSLESPWGDQACLATRREVARFVTFLFFGIIQSRFSQDPYVYLNDTIARDIFKSLLSAPVDSKFDEDVCKSLGYKSATDIQRINAVLSWLRNSTFVLLNVPVDDTTRTFIEFSFTAFRDTVSRNWFDRWGITASSILVSSVSKDDYDLGTHTRIMIPSGMRVDKIEYEWLDKPISDSDKAQRDAYTKQISTRSSGKVVTIYAPMSLARPMLDIRIYMNPKREIFTIPAFVACLVSYAVCQTVSYWISSLPASPPHTTTVPVLSFPAQAITPVAALVPAFVASFILVAREHESLSFALGFRRALLGIGAVSSVIFSVVLALGMSDGIAGECVRRILLMYIILQFGLLVFFLFDIIRVGIWRQKFKLRNFWIGFWIVAMLTIWIIAAVLNAFLIF</sequence>
<name>U1QP22_9ACTO</name>
<reference evidence="2 3" key="1">
    <citation type="submission" date="2013-06" db="EMBL/GenBank/DDBJ databases">
        <authorList>
            <person name="Weinstock G."/>
            <person name="Sodergren E."/>
            <person name="Lobos E.A."/>
            <person name="Fulton L."/>
            <person name="Fulton R."/>
            <person name="Courtney L."/>
            <person name="Fronick C."/>
            <person name="O'Laughlin M."/>
            <person name="Godfrey J."/>
            <person name="Wilson R.M."/>
            <person name="Miner T."/>
            <person name="Farmer C."/>
            <person name="Delehaunty K."/>
            <person name="Cordes M."/>
            <person name="Minx P."/>
            <person name="Tomlinson C."/>
            <person name="Chen J."/>
            <person name="Wollam A."/>
            <person name="Pepin K.H."/>
            <person name="Bhonagiri V."/>
            <person name="Zhang X."/>
            <person name="Warren W."/>
            <person name="Mitreva M."/>
            <person name="Mardis E.R."/>
            <person name="Wilson R.K."/>
        </authorList>
    </citation>
    <scope>NUCLEOTIDE SEQUENCE [LARGE SCALE GENOMIC DNA]</scope>
    <source>
        <strain evidence="2 3">F0510</strain>
    </source>
</reference>
<gene>
    <name evidence="2" type="ORF">HMPREF1549_00167</name>
</gene>
<evidence type="ECO:0000313" key="3">
    <source>
        <dbReference type="Proteomes" id="UP000016498"/>
    </source>
</evidence>
<feature type="transmembrane region" description="Helical" evidence="1">
    <location>
        <begin position="357"/>
        <end position="378"/>
    </location>
</feature>
<evidence type="ECO:0000313" key="2">
    <source>
        <dbReference type="EMBL" id="ERH23434.1"/>
    </source>
</evidence>
<dbReference type="Proteomes" id="UP000016498">
    <property type="component" value="Unassembled WGS sequence"/>
</dbReference>
<evidence type="ECO:0000256" key="1">
    <source>
        <dbReference type="SAM" id="Phobius"/>
    </source>
</evidence>
<dbReference type="PATRIC" id="fig|1227262.3.peg.130"/>
<protein>
    <submittedName>
        <fullName evidence="2">Uncharacterized protein</fullName>
    </submittedName>
</protein>
<dbReference type="HOGENOM" id="CLU_563412_0_0_11"/>
<feature type="transmembrane region" description="Helical" evidence="1">
    <location>
        <begin position="425"/>
        <end position="447"/>
    </location>
</feature>
<keyword evidence="1" id="KW-1133">Transmembrane helix</keyword>